<evidence type="ECO:0000256" key="2">
    <source>
        <dbReference type="SAM" id="SignalP"/>
    </source>
</evidence>
<sequence>MLLRRCVLQLPLSLASLTTSFFSRPDLEIPLVRITSPNTGDVSPGYWIISTWGGAGQLAPYIFDANGQLVWSGFVSDSPDTGYYNLRIYDFADAPSLMSVIAGNSLDGQGRGYMQVLDGSYRIVKTFGELQPGKELDFHLAQLSANGETAFVGKLEREAGAENRLVSSVIEQRRFDNGDTVRQWRATDHGVSASESFLPPGTGQDSREYDFLHFNSLDQFANGDLLVSARNADTIYRVSNETGEVIWRLGGRNSTFTQHGFELRGQHDVRIRPENENHISVYNNNWHYNEHGTPSALLIQLDLVHMTAKVIHEWKPANARLTARHSGSVQILENSNVLVGWGAHAGFTEFTENGSRLVEGEFADANTLVYRVEKNAWVGRPTTRPDLYIISRPSENPGNVTTSFYMSWNGATQVFTWNVYSVQSKSPGRRDVELLGNVKRIGFETHFEALGLITGGFVEALDINGSPLSRSKTVSTILAEPSGPASGSSQDTVAYNGRRSKAGAVYDFLMLMPILLSVVLVGAGIVTVLQQERIETELNKDSNRDQVENIPLMACNEGGEDV</sequence>
<dbReference type="Pfam" id="PF14269">
    <property type="entry name" value="Arylsulfotran_2"/>
    <property type="match status" value="1"/>
</dbReference>
<dbReference type="OrthoDB" id="5427350at2759"/>
<comment type="caution">
    <text evidence="3">The sequence shown here is derived from an EMBL/GenBank/DDBJ whole genome shotgun (WGS) entry which is preliminary data.</text>
</comment>
<dbReference type="AlphaFoldDB" id="A0A139GWB5"/>
<dbReference type="InterPro" id="IPR039535">
    <property type="entry name" value="ASST-like"/>
</dbReference>
<name>A0A139GWB5_9PEZI</name>
<dbReference type="PANTHER" id="PTHR35340:SF5">
    <property type="entry name" value="ASST-DOMAIN-CONTAINING PROTEIN"/>
    <property type="match status" value="1"/>
</dbReference>
<gene>
    <name evidence="3" type="ORF">AC578_8330</name>
</gene>
<accession>A0A139GWB5</accession>
<reference evidence="3 4" key="1">
    <citation type="submission" date="2015-07" db="EMBL/GenBank/DDBJ databases">
        <title>Comparative genomics of the Sigatoka disease complex on banana suggests a link between parallel evolutionary changes in Pseudocercospora fijiensis and Pseudocercospora eumusae and increased virulence on the banana host.</title>
        <authorList>
            <person name="Chang T.-C."/>
            <person name="Salvucci A."/>
            <person name="Crous P.W."/>
            <person name="Stergiopoulos I."/>
        </authorList>
    </citation>
    <scope>NUCLEOTIDE SEQUENCE [LARGE SCALE GENOMIC DNA]</scope>
    <source>
        <strain evidence="3 4">CBS 114824</strain>
    </source>
</reference>
<protein>
    <recommendedName>
        <fullName evidence="5">Arylsulfotransferase N-terminal domain-containing protein</fullName>
    </recommendedName>
</protein>
<organism evidence="3 4">
    <name type="scientific">Pseudocercospora eumusae</name>
    <dbReference type="NCBI Taxonomy" id="321146"/>
    <lineage>
        <taxon>Eukaryota</taxon>
        <taxon>Fungi</taxon>
        <taxon>Dikarya</taxon>
        <taxon>Ascomycota</taxon>
        <taxon>Pezizomycotina</taxon>
        <taxon>Dothideomycetes</taxon>
        <taxon>Dothideomycetidae</taxon>
        <taxon>Mycosphaerellales</taxon>
        <taxon>Mycosphaerellaceae</taxon>
        <taxon>Pseudocercospora</taxon>
    </lineage>
</organism>
<keyword evidence="4" id="KW-1185">Reference proteome</keyword>
<feature type="transmembrane region" description="Helical" evidence="1">
    <location>
        <begin position="508"/>
        <end position="529"/>
    </location>
</feature>
<keyword evidence="1" id="KW-1133">Transmembrane helix</keyword>
<evidence type="ECO:0008006" key="5">
    <source>
        <dbReference type="Google" id="ProtNLM"/>
    </source>
</evidence>
<dbReference type="SUPFAM" id="SSF50998">
    <property type="entry name" value="Quinoprotein alcohol dehydrogenase-like"/>
    <property type="match status" value="1"/>
</dbReference>
<dbReference type="EMBL" id="LFZN01000283">
    <property type="protein sequence ID" value="KXS94505.1"/>
    <property type="molecule type" value="Genomic_DNA"/>
</dbReference>
<dbReference type="InterPro" id="IPR011047">
    <property type="entry name" value="Quinoprotein_ADH-like_sf"/>
</dbReference>
<keyword evidence="1" id="KW-0812">Transmembrane</keyword>
<proteinExistence type="predicted"/>
<feature type="signal peptide" evidence="2">
    <location>
        <begin position="1"/>
        <end position="20"/>
    </location>
</feature>
<keyword evidence="2" id="KW-0732">Signal</keyword>
<dbReference type="PANTHER" id="PTHR35340">
    <property type="entry name" value="PQQ ENZYME REPEAT PROTEIN-RELATED"/>
    <property type="match status" value="1"/>
</dbReference>
<dbReference type="InterPro" id="IPR053143">
    <property type="entry name" value="Arylsulfate_ST"/>
</dbReference>
<evidence type="ECO:0000313" key="4">
    <source>
        <dbReference type="Proteomes" id="UP000070133"/>
    </source>
</evidence>
<evidence type="ECO:0000313" key="3">
    <source>
        <dbReference type="EMBL" id="KXS94505.1"/>
    </source>
</evidence>
<evidence type="ECO:0000256" key="1">
    <source>
        <dbReference type="SAM" id="Phobius"/>
    </source>
</evidence>
<keyword evidence="1" id="KW-0472">Membrane</keyword>
<feature type="chain" id="PRO_5007806250" description="Arylsulfotransferase N-terminal domain-containing protein" evidence="2">
    <location>
        <begin position="21"/>
        <end position="562"/>
    </location>
</feature>
<dbReference type="Proteomes" id="UP000070133">
    <property type="component" value="Unassembled WGS sequence"/>
</dbReference>